<protein>
    <submittedName>
        <fullName evidence="7">Transmembrane secretion effector</fullName>
    </submittedName>
</protein>
<sequence>MGENASLWHDRTFLTAWVAHSTSTIGTAVTSLALPIVAVTALDASTFEIGILRALTTIAFLFLALPAGVLVDRRRKRPLLLWCDAIRAAVLVTVPVAFLLGGTSISHLYVVAFVVGAASVLSGIAFDSFRTALVPPPLRGEANARIAATDSFARVSGPGFGAGLVAWVGAALAVLVDVLSYLLSFVLLTRVKNVAEPQSRAGGRRRGVLADIREGFAFVRSDPTLSRIVACTAIGNFSLFASGAVTVVFLIRDLGLAPGLVGLVFCLGESGGLLAAFLAPRLTRSIGSARIILVSAVCAPVGYLALFSTPDTVFPVFGAFMIASSARYVLYDIAQYTYRQSICPPDLLGRMNASIRWVVGSASPVGAVVGGWLGLVVGPRTTLGIATTVLIAGSLLLIASPLRRARDIAEIRQPEAAG</sequence>
<feature type="transmembrane region" description="Helical" evidence="6">
    <location>
        <begin position="257"/>
        <end position="279"/>
    </location>
</feature>
<dbReference type="PANTHER" id="PTHR23513">
    <property type="entry name" value="INTEGRAL MEMBRANE EFFLUX PROTEIN-RELATED"/>
    <property type="match status" value="1"/>
</dbReference>
<keyword evidence="8" id="KW-1185">Reference proteome</keyword>
<dbReference type="PANTHER" id="PTHR23513:SF6">
    <property type="entry name" value="MAJOR FACILITATOR SUPERFAMILY ASSOCIATED DOMAIN-CONTAINING PROTEIN"/>
    <property type="match status" value="1"/>
</dbReference>
<organism evidence="7 8">
    <name type="scientific">Saccharothrix variisporea</name>
    <dbReference type="NCBI Taxonomy" id="543527"/>
    <lineage>
        <taxon>Bacteria</taxon>
        <taxon>Bacillati</taxon>
        <taxon>Actinomycetota</taxon>
        <taxon>Actinomycetes</taxon>
        <taxon>Pseudonocardiales</taxon>
        <taxon>Pseudonocardiaceae</taxon>
        <taxon>Saccharothrix</taxon>
    </lineage>
</organism>
<feature type="transmembrane region" description="Helical" evidence="6">
    <location>
        <begin position="314"/>
        <end position="334"/>
    </location>
</feature>
<dbReference type="EMBL" id="RBXR01000001">
    <property type="protein sequence ID" value="RKT74434.1"/>
    <property type="molecule type" value="Genomic_DNA"/>
</dbReference>
<dbReference type="Pfam" id="PF07690">
    <property type="entry name" value="MFS_1"/>
    <property type="match status" value="1"/>
</dbReference>
<keyword evidence="2" id="KW-1003">Cell membrane</keyword>
<feature type="transmembrane region" description="Helical" evidence="6">
    <location>
        <begin position="49"/>
        <end position="67"/>
    </location>
</feature>
<feature type="transmembrane region" description="Helical" evidence="6">
    <location>
        <begin position="355"/>
        <end position="377"/>
    </location>
</feature>
<comment type="subcellular location">
    <subcellularLocation>
        <location evidence="1">Cell membrane</location>
        <topology evidence="1">Multi-pass membrane protein</topology>
    </subcellularLocation>
</comment>
<keyword evidence="5 6" id="KW-0472">Membrane</keyword>
<comment type="caution">
    <text evidence="7">The sequence shown here is derived from an EMBL/GenBank/DDBJ whole genome shotgun (WGS) entry which is preliminary data.</text>
</comment>
<evidence type="ECO:0000256" key="1">
    <source>
        <dbReference type="ARBA" id="ARBA00004651"/>
    </source>
</evidence>
<accession>A0A495XNE0</accession>
<feature type="transmembrane region" description="Helical" evidence="6">
    <location>
        <begin position="383"/>
        <end position="402"/>
    </location>
</feature>
<feature type="transmembrane region" description="Helical" evidence="6">
    <location>
        <begin position="291"/>
        <end position="308"/>
    </location>
</feature>
<reference evidence="7 8" key="1">
    <citation type="submission" date="2018-10" db="EMBL/GenBank/DDBJ databases">
        <title>Sequencing the genomes of 1000 actinobacteria strains.</title>
        <authorList>
            <person name="Klenk H.-P."/>
        </authorList>
    </citation>
    <scope>NUCLEOTIDE SEQUENCE [LARGE SCALE GENOMIC DNA]</scope>
    <source>
        <strain evidence="7 8">DSM 43911</strain>
    </source>
</reference>
<dbReference type="CDD" id="cd06173">
    <property type="entry name" value="MFS_MefA_like"/>
    <property type="match status" value="1"/>
</dbReference>
<keyword evidence="4 6" id="KW-1133">Transmembrane helix</keyword>
<gene>
    <name evidence="7" type="ORF">DFJ66_7791</name>
</gene>
<evidence type="ECO:0000313" key="8">
    <source>
        <dbReference type="Proteomes" id="UP000272729"/>
    </source>
</evidence>
<evidence type="ECO:0000313" key="7">
    <source>
        <dbReference type="EMBL" id="RKT74434.1"/>
    </source>
</evidence>
<dbReference type="GO" id="GO:0022857">
    <property type="term" value="F:transmembrane transporter activity"/>
    <property type="evidence" value="ECO:0007669"/>
    <property type="project" value="InterPro"/>
</dbReference>
<name>A0A495XNE0_9PSEU</name>
<dbReference type="GO" id="GO:0005886">
    <property type="term" value="C:plasma membrane"/>
    <property type="evidence" value="ECO:0007669"/>
    <property type="project" value="UniProtKB-SubCell"/>
</dbReference>
<evidence type="ECO:0000256" key="4">
    <source>
        <dbReference type="ARBA" id="ARBA00022989"/>
    </source>
</evidence>
<feature type="transmembrane region" description="Helical" evidence="6">
    <location>
        <begin position="228"/>
        <end position="251"/>
    </location>
</feature>
<keyword evidence="3 6" id="KW-0812">Transmembrane</keyword>
<evidence type="ECO:0000256" key="2">
    <source>
        <dbReference type="ARBA" id="ARBA00022475"/>
    </source>
</evidence>
<dbReference type="OrthoDB" id="9815525at2"/>
<dbReference type="InterPro" id="IPR011701">
    <property type="entry name" value="MFS"/>
</dbReference>
<feature type="transmembrane region" description="Helical" evidence="6">
    <location>
        <begin position="164"/>
        <end position="188"/>
    </location>
</feature>
<evidence type="ECO:0000256" key="3">
    <source>
        <dbReference type="ARBA" id="ARBA00022692"/>
    </source>
</evidence>
<evidence type="ECO:0000256" key="6">
    <source>
        <dbReference type="SAM" id="Phobius"/>
    </source>
</evidence>
<dbReference type="Proteomes" id="UP000272729">
    <property type="component" value="Unassembled WGS sequence"/>
</dbReference>
<feature type="transmembrane region" description="Helical" evidence="6">
    <location>
        <begin position="17"/>
        <end position="42"/>
    </location>
</feature>
<evidence type="ECO:0000256" key="5">
    <source>
        <dbReference type="ARBA" id="ARBA00023136"/>
    </source>
</evidence>
<dbReference type="AlphaFoldDB" id="A0A495XNE0"/>
<dbReference type="Gene3D" id="1.20.1250.20">
    <property type="entry name" value="MFS general substrate transporter like domains"/>
    <property type="match status" value="1"/>
</dbReference>
<dbReference type="RefSeq" id="WP_121229114.1">
    <property type="nucleotide sequence ID" value="NZ_JBIUBA010000003.1"/>
</dbReference>
<dbReference type="InterPro" id="IPR036259">
    <property type="entry name" value="MFS_trans_sf"/>
</dbReference>
<proteinExistence type="predicted"/>
<dbReference type="SUPFAM" id="SSF103473">
    <property type="entry name" value="MFS general substrate transporter"/>
    <property type="match status" value="1"/>
</dbReference>